<dbReference type="Gene3D" id="3.20.190.10">
    <property type="entry name" value="MutM-like, N-terminal"/>
    <property type="match status" value="1"/>
</dbReference>
<dbReference type="NCBIfam" id="TIGR00577">
    <property type="entry name" value="fpg"/>
    <property type="match status" value="1"/>
</dbReference>
<proteinExistence type="inferred from homology"/>
<dbReference type="Gene3D" id="1.10.8.50">
    <property type="match status" value="1"/>
</dbReference>
<evidence type="ECO:0000256" key="3">
    <source>
        <dbReference type="ARBA" id="ARBA00009409"/>
    </source>
</evidence>
<dbReference type="InterPro" id="IPR000214">
    <property type="entry name" value="Znf_DNA_glyclase/AP_lyase"/>
</dbReference>
<dbReference type="InterPro" id="IPR015886">
    <property type="entry name" value="H2TH_FPG"/>
</dbReference>
<organism evidence="19 20">
    <name type="scientific">Ferrimicrobium acidiphilum</name>
    <dbReference type="NCBI Taxonomy" id="121039"/>
    <lineage>
        <taxon>Bacteria</taxon>
        <taxon>Bacillati</taxon>
        <taxon>Actinomycetota</taxon>
        <taxon>Acidimicrobiia</taxon>
        <taxon>Acidimicrobiales</taxon>
        <taxon>Acidimicrobiaceae</taxon>
        <taxon>Ferrimicrobium</taxon>
    </lineage>
</organism>
<evidence type="ECO:0000256" key="2">
    <source>
        <dbReference type="ARBA" id="ARBA00001947"/>
    </source>
</evidence>
<keyword evidence="14 19" id="KW-0326">Glycosidase</keyword>
<evidence type="ECO:0000256" key="1">
    <source>
        <dbReference type="ARBA" id="ARBA00001668"/>
    </source>
</evidence>
<comment type="similarity">
    <text evidence="3">Belongs to the FPG family.</text>
</comment>
<evidence type="ECO:0000256" key="14">
    <source>
        <dbReference type="ARBA" id="ARBA00023295"/>
    </source>
</evidence>
<keyword evidence="13" id="KW-0511">Multifunctional enzyme</keyword>
<dbReference type="GO" id="GO:0140078">
    <property type="term" value="F:class I DNA-(apurinic or apyrimidinic site) endonuclease activity"/>
    <property type="evidence" value="ECO:0007669"/>
    <property type="project" value="UniProtKB-EC"/>
</dbReference>
<keyword evidence="6" id="KW-0227">DNA damage</keyword>
<dbReference type="Pfam" id="PF01149">
    <property type="entry name" value="Fapy_DNA_glyco"/>
    <property type="match status" value="1"/>
</dbReference>
<keyword evidence="5" id="KW-0479">Metal-binding</keyword>
<keyword evidence="10" id="KW-0238">DNA-binding</keyword>
<sequence length="278" mass="31190">MPELPEVETIRRQLEPRVGGLVIESVLVTGARVLRRGNVEALRTWVPRRVTGVDRIGKFLALRLDGGAAIVVHLGMAGHLRVVPGVPSVAHTQLSLAFEGGWSLLLVDPRTFGEVFYADTWLGSPPYTQALSHLGIDLLCDPARVIDWVSPHFVRARRSVKAFIMDQKMMAGLGNMYADEALYRVGIHPDERCQRLGDPGLCVLIEGVQRVLSEAIADGGSTFADRSYRNLEGEGGYYPSLLVYQRHGRRCLLCYREIERLRFQRRYSHLCPSCQRRL</sequence>
<evidence type="ECO:0000256" key="4">
    <source>
        <dbReference type="ARBA" id="ARBA00011245"/>
    </source>
</evidence>
<evidence type="ECO:0000313" key="19">
    <source>
        <dbReference type="EMBL" id="MEX6430748.1"/>
    </source>
</evidence>
<dbReference type="EC" id="3.2.2.23" evidence="19"/>
<dbReference type="SMART" id="SM01232">
    <property type="entry name" value="H2TH"/>
    <property type="match status" value="1"/>
</dbReference>
<evidence type="ECO:0000256" key="5">
    <source>
        <dbReference type="ARBA" id="ARBA00022723"/>
    </source>
</evidence>
<keyword evidence="7 16" id="KW-0863">Zinc-finger</keyword>
<dbReference type="PANTHER" id="PTHR22993:SF9">
    <property type="entry name" value="FORMAMIDOPYRIMIDINE-DNA GLYCOSYLASE"/>
    <property type="match status" value="1"/>
</dbReference>
<evidence type="ECO:0000256" key="8">
    <source>
        <dbReference type="ARBA" id="ARBA00022801"/>
    </source>
</evidence>
<evidence type="ECO:0000256" key="13">
    <source>
        <dbReference type="ARBA" id="ARBA00023268"/>
    </source>
</evidence>
<evidence type="ECO:0000256" key="12">
    <source>
        <dbReference type="ARBA" id="ARBA00023239"/>
    </source>
</evidence>
<name>A0ABV3Y5A4_9ACTN</name>
<comment type="catalytic activity">
    <reaction evidence="1">
        <text>Hydrolysis of DNA containing ring-opened 7-methylguanine residues, releasing 2,6-diamino-4-hydroxy-5-(N-methyl)formamidopyrimidine.</text>
        <dbReference type="EC" id="3.2.2.23"/>
    </reaction>
</comment>
<dbReference type="NCBIfam" id="NF002211">
    <property type="entry name" value="PRK01103.1"/>
    <property type="match status" value="1"/>
</dbReference>
<dbReference type="SUPFAM" id="SSF81624">
    <property type="entry name" value="N-terminal domain of MutM-like DNA repair proteins"/>
    <property type="match status" value="1"/>
</dbReference>
<dbReference type="PANTHER" id="PTHR22993">
    <property type="entry name" value="FORMAMIDOPYRIMIDINE-DNA GLYCOSYLASE"/>
    <property type="match status" value="1"/>
</dbReference>
<accession>A0ABV3Y5A4</accession>
<dbReference type="SMART" id="SM00898">
    <property type="entry name" value="Fapy_DNA_glyco"/>
    <property type="match status" value="1"/>
</dbReference>
<reference evidence="19 20" key="1">
    <citation type="submission" date="2024-07" db="EMBL/GenBank/DDBJ databases">
        <title>Draft Genome Sequence of Ferrimicrobium acidiphilum Strain YE2023, Isolated from a Pulp of Bioleach Reactor.</title>
        <authorList>
            <person name="Elkina Y.A."/>
            <person name="Bulaeva A.G."/>
            <person name="Beletsky A.V."/>
            <person name="Mardanov A.V."/>
        </authorList>
    </citation>
    <scope>NUCLEOTIDE SEQUENCE [LARGE SCALE GENOMIC DNA]</scope>
    <source>
        <strain evidence="19 20">YE2023</strain>
    </source>
</reference>
<feature type="domain" description="FPG-type" evidence="17">
    <location>
        <begin position="242"/>
        <end position="276"/>
    </location>
</feature>
<gene>
    <name evidence="19" type="primary">mutM</name>
    <name evidence="19" type="ORF">AB6A68_13025</name>
</gene>
<evidence type="ECO:0000256" key="15">
    <source>
        <dbReference type="ARBA" id="ARBA00044632"/>
    </source>
</evidence>
<dbReference type="SUPFAM" id="SSF57716">
    <property type="entry name" value="Glucocorticoid receptor-like (DNA-binding domain)"/>
    <property type="match status" value="1"/>
</dbReference>
<dbReference type="InterPro" id="IPR012319">
    <property type="entry name" value="FPG_cat"/>
</dbReference>
<dbReference type="CDD" id="cd08966">
    <property type="entry name" value="EcFpg-like_N"/>
    <property type="match status" value="1"/>
</dbReference>
<evidence type="ECO:0000259" key="17">
    <source>
        <dbReference type="PROSITE" id="PS51066"/>
    </source>
</evidence>
<evidence type="ECO:0000256" key="6">
    <source>
        <dbReference type="ARBA" id="ARBA00022763"/>
    </source>
</evidence>
<evidence type="ECO:0000256" key="9">
    <source>
        <dbReference type="ARBA" id="ARBA00022833"/>
    </source>
</evidence>
<dbReference type="PROSITE" id="PS51066">
    <property type="entry name" value="ZF_FPG_2"/>
    <property type="match status" value="1"/>
</dbReference>
<keyword evidence="12 19" id="KW-0456">Lyase</keyword>
<dbReference type="EMBL" id="JBFSHR010000079">
    <property type="protein sequence ID" value="MEX6430748.1"/>
    <property type="molecule type" value="Genomic_DNA"/>
</dbReference>
<dbReference type="EC" id="4.2.99.18" evidence="19"/>
<comment type="catalytic activity">
    <reaction evidence="15">
        <text>2'-deoxyribonucleotide-(2'-deoxyribose 5'-phosphate)-2'-deoxyribonucleotide-DNA = a 3'-end 2'-deoxyribonucleotide-(2,3-dehydro-2,3-deoxyribose 5'-phosphate)-DNA + a 5'-end 5'-phospho-2'-deoxyribonucleoside-DNA + H(+)</text>
        <dbReference type="Rhea" id="RHEA:66592"/>
        <dbReference type="Rhea" id="RHEA-COMP:13180"/>
        <dbReference type="Rhea" id="RHEA-COMP:16897"/>
        <dbReference type="Rhea" id="RHEA-COMP:17067"/>
        <dbReference type="ChEBI" id="CHEBI:15378"/>
        <dbReference type="ChEBI" id="CHEBI:136412"/>
        <dbReference type="ChEBI" id="CHEBI:157695"/>
        <dbReference type="ChEBI" id="CHEBI:167181"/>
        <dbReference type="EC" id="4.2.99.18"/>
    </reaction>
</comment>
<dbReference type="InterPro" id="IPR020629">
    <property type="entry name" value="FPG_Glyclase"/>
</dbReference>
<keyword evidence="20" id="KW-1185">Reference proteome</keyword>
<evidence type="ECO:0000256" key="16">
    <source>
        <dbReference type="PROSITE-ProRule" id="PRU00391"/>
    </source>
</evidence>
<evidence type="ECO:0000313" key="20">
    <source>
        <dbReference type="Proteomes" id="UP001560267"/>
    </source>
</evidence>
<dbReference type="SUPFAM" id="SSF46946">
    <property type="entry name" value="S13-like H2TH domain"/>
    <property type="match status" value="1"/>
</dbReference>
<dbReference type="InterPro" id="IPR035937">
    <property type="entry name" value="FPG_N"/>
</dbReference>
<dbReference type="RefSeq" id="WP_298447818.1">
    <property type="nucleotide sequence ID" value="NZ_JBFSHR010000079.1"/>
</dbReference>
<dbReference type="InterPro" id="IPR010979">
    <property type="entry name" value="Ribosomal_uS13-like_H2TH"/>
</dbReference>
<evidence type="ECO:0000259" key="18">
    <source>
        <dbReference type="PROSITE" id="PS51068"/>
    </source>
</evidence>
<feature type="domain" description="Formamidopyrimidine-DNA glycosylase catalytic" evidence="18">
    <location>
        <begin position="2"/>
        <end position="113"/>
    </location>
</feature>
<dbReference type="Pfam" id="PF06831">
    <property type="entry name" value="H2TH"/>
    <property type="match status" value="1"/>
</dbReference>
<dbReference type="PROSITE" id="PS51068">
    <property type="entry name" value="FPG_CAT"/>
    <property type="match status" value="1"/>
</dbReference>
<dbReference type="Proteomes" id="UP001560267">
    <property type="component" value="Unassembled WGS sequence"/>
</dbReference>
<comment type="subunit">
    <text evidence="4">Monomer.</text>
</comment>
<evidence type="ECO:0000256" key="11">
    <source>
        <dbReference type="ARBA" id="ARBA00023204"/>
    </source>
</evidence>
<keyword evidence="11" id="KW-0234">DNA repair</keyword>
<dbReference type="GO" id="GO:0008534">
    <property type="term" value="F:oxidized purine nucleobase lesion DNA N-glycosylase activity"/>
    <property type="evidence" value="ECO:0007669"/>
    <property type="project" value="UniProtKB-EC"/>
</dbReference>
<protein>
    <submittedName>
        <fullName evidence="19">Bifunctional DNA-formamidopyrimidine glycosylase/DNA-(Apurinic or apyrimidinic site) lyase</fullName>
        <ecNumber evidence="19">3.2.2.23</ecNumber>
        <ecNumber evidence="19">4.2.99.18</ecNumber>
    </submittedName>
</protein>
<evidence type="ECO:0000256" key="7">
    <source>
        <dbReference type="ARBA" id="ARBA00022771"/>
    </source>
</evidence>
<comment type="caution">
    <text evidence="19">The sequence shown here is derived from an EMBL/GenBank/DDBJ whole genome shotgun (WGS) entry which is preliminary data.</text>
</comment>
<comment type="cofactor">
    <cofactor evidence="2">
        <name>Zn(2+)</name>
        <dbReference type="ChEBI" id="CHEBI:29105"/>
    </cofactor>
</comment>
<evidence type="ECO:0000256" key="10">
    <source>
        <dbReference type="ARBA" id="ARBA00023125"/>
    </source>
</evidence>
<keyword evidence="8 19" id="KW-0378">Hydrolase</keyword>
<keyword evidence="9" id="KW-0862">Zinc</keyword>